<dbReference type="Gene3D" id="1.10.10.10">
    <property type="entry name" value="Winged helix-like DNA-binding domain superfamily/Winged helix DNA-binding domain"/>
    <property type="match status" value="1"/>
</dbReference>
<dbReference type="AlphaFoldDB" id="A0A7Z0I2A5"/>
<sequence>MVDSPSPTISEFRAVMDKVAVSGAPGLRGFAAWLADQPEELAFHSVRGLAELAGTDPNTVVRTIKAAGFPGFAAARRSVQQALRRGDQDYVARVDALQQIAPASLRPELSEAALRNVRRVHSGPLWDRIEAIAPQLVAARRVHCIGVRMAYGLAHYFTYRGGIAHGNIVPTPSQPGLIFDSLIETDERDIVIVISFAHYSAEVVRAAAVARGQGARILALTDRHDSPLVEGAWQVLRAPIEGPNVMFSIVGATLIIETLLELMAGHDEQSKTRIERFETGLMELGTYTRSDAGKVLKRS</sequence>
<dbReference type="InterPro" id="IPR036388">
    <property type="entry name" value="WH-like_DNA-bd_sf"/>
</dbReference>
<gene>
    <name evidence="6" type="ORF">HUK65_16915</name>
</gene>
<comment type="caution">
    <text evidence="6">The sequence shown here is derived from an EMBL/GenBank/DDBJ whole genome shotgun (WGS) entry which is preliminary data.</text>
</comment>
<evidence type="ECO:0000256" key="1">
    <source>
        <dbReference type="ARBA" id="ARBA00023015"/>
    </source>
</evidence>
<dbReference type="PANTHER" id="PTHR30514:SF18">
    <property type="entry name" value="RPIR-FAMILY TRANSCRIPTIONAL REGULATOR"/>
    <property type="match status" value="1"/>
</dbReference>
<dbReference type="Proteomes" id="UP000529417">
    <property type="component" value="Unassembled WGS sequence"/>
</dbReference>
<dbReference type="PROSITE" id="PS51071">
    <property type="entry name" value="HTH_RPIR"/>
    <property type="match status" value="1"/>
</dbReference>
<accession>A0A7Z0I2A5</accession>
<evidence type="ECO:0000259" key="5">
    <source>
        <dbReference type="PROSITE" id="PS51464"/>
    </source>
</evidence>
<keyword evidence="1" id="KW-0805">Transcription regulation</keyword>
<dbReference type="InterPro" id="IPR001347">
    <property type="entry name" value="SIS_dom"/>
</dbReference>
<name>A0A7Z0I2A5_9RHOB</name>
<dbReference type="InterPro" id="IPR046348">
    <property type="entry name" value="SIS_dom_sf"/>
</dbReference>
<dbReference type="GO" id="GO:0003677">
    <property type="term" value="F:DNA binding"/>
    <property type="evidence" value="ECO:0007669"/>
    <property type="project" value="UniProtKB-KW"/>
</dbReference>
<dbReference type="SUPFAM" id="SSF53697">
    <property type="entry name" value="SIS domain"/>
    <property type="match status" value="1"/>
</dbReference>
<dbReference type="InterPro" id="IPR000281">
    <property type="entry name" value="HTH_RpiR"/>
</dbReference>
<dbReference type="RefSeq" id="WP_179907460.1">
    <property type="nucleotide sequence ID" value="NZ_JACBXS010000060.1"/>
</dbReference>
<feature type="domain" description="HTH rpiR-type" evidence="4">
    <location>
        <begin position="10"/>
        <end position="86"/>
    </location>
</feature>
<protein>
    <submittedName>
        <fullName evidence="6">MurR/RpiR family transcriptional regulator</fullName>
    </submittedName>
</protein>
<dbReference type="GO" id="GO:0003700">
    <property type="term" value="F:DNA-binding transcription factor activity"/>
    <property type="evidence" value="ECO:0007669"/>
    <property type="project" value="InterPro"/>
</dbReference>
<dbReference type="CDD" id="cd05013">
    <property type="entry name" value="SIS_RpiR"/>
    <property type="match status" value="1"/>
</dbReference>
<reference evidence="6 7" key="1">
    <citation type="journal article" date="2000" name="Arch. Microbiol.">
        <title>Rhodobaca bogoriensis gen. nov. and sp. nov., an alkaliphilic purple nonsulfur bacterium from African Rift Valley soda lakes.</title>
        <authorList>
            <person name="Milford A.D."/>
            <person name="Achenbach L.A."/>
            <person name="Jung D.O."/>
            <person name="Madigan M.T."/>
        </authorList>
    </citation>
    <scope>NUCLEOTIDE SEQUENCE [LARGE SCALE GENOMIC DNA]</scope>
    <source>
        <strain evidence="6 7">2376</strain>
    </source>
</reference>
<keyword evidence="7" id="KW-1185">Reference proteome</keyword>
<keyword evidence="2" id="KW-0238">DNA-binding</keyword>
<dbReference type="InterPro" id="IPR009057">
    <property type="entry name" value="Homeodomain-like_sf"/>
</dbReference>
<dbReference type="Pfam" id="PF01380">
    <property type="entry name" value="SIS"/>
    <property type="match status" value="1"/>
</dbReference>
<evidence type="ECO:0000313" key="6">
    <source>
        <dbReference type="EMBL" id="NYS26667.1"/>
    </source>
</evidence>
<proteinExistence type="predicted"/>
<evidence type="ECO:0000313" key="7">
    <source>
        <dbReference type="Proteomes" id="UP000529417"/>
    </source>
</evidence>
<evidence type="ECO:0000256" key="3">
    <source>
        <dbReference type="ARBA" id="ARBA00023163"/>
    </source>
</evidence>
<dbReference type="Gene3D" id="3.40.50.10490">
    <property type="entry name" value="Glucose-6-phosphate isomerase like protein, domain 1"/>
    <property type="match status" value="1"/>
</dbReference>
<feature type="domain" description="SIS" evidence="5">
    <location>
        <begin position="132"/>
        <end position="269"/>
    </location>
</feature>
<dbReference type="GO" id="GO:0097367">
    <property type="term" value="F:carbohydrate derivative binding"/>
    <property type="evidence" value="ECO:0007669"/>
    <property type="project" value="InterPro"/>
</dbReference>
<evidence type="ECO:0000259" key="4">
    <source>
        <dbReference type="PROSITE" id="PS51071"/>
    </source>
</evidence>
<dbReference type="PANTHER" id="PTHR30514">
    <property type="entry name" value="GLUCOKINASE"/>
    <property type="match status" value="1"/>
</dbReference>
<dbReference type="EMBL" id="JACBXS010000060">
    <property type="protein sequence ID" value="NYS26667.1"/>
    <property type="molecule type" value="Genomic_DNA"/>
</dbReference>
<dbReference type="InterPro" id="IPR047640">
    <property type="entry name" value="RpiR-like"/>
</dbReference>
<dbReference type="InterPro" id="IPR035472">
    <property type="entry name" value="RpiR-like_SIS"/>
</dbReference>
<keyword evidence="3" id="KW-0804">Transcription</keyword>
<evidence type="ECO:0000256" key="2">
    <source>
        <dbReference type="ARBA" id="ARBA00023125"/>
    </source>
</evidence>
<organism evidence="6 7">
    <name type="scientific">Rhabdonatronobacter sediminivivens</name>
    <dbReference type="NCBI Taxonomy" id="2743469"/>
    <lineage>
        <taxon>Bacteria</taxon>
        <taxon>Pseudomonadati</taxon>
        <taxon>Pseudomonadota</taxon>
        <taxon>Alphaproteobacteria</taxon>
        <taxon>Rhodobacterales</taxon>
        <taxon>Paracoccaceae</taxon>
        <taxon>Rhabdonatronobacter</taxon>
    </lineage>
</organism>
<dbReference type="PROSITE" id="PS51464">
    <property type="entry name" value="SIS"/>
    <property type="match status" value="1"/>
</dbReference>
<dbReference type="GO" id="GO:1901135">
    <property type="term" value="P:carbohydrate derivative metabolic process"/>
    <property type="evidence" value="ECO:0007669"/>
    <property type="project" value="InterPro"/>
</dbReference>
<dbReference type="SUPFAM" id="SSF46689">
    <property type="entry name" value="Homeodomain-like"/>
    <property type="match status" value="1"/>
</dbReference>